<proteinExistence type="predicted"/>
<keyword evidence="2" id="KW-0863">Zinc-finger</keyword>
<keyword evidence="1" id="KW-0479">Metal-binding</keyword>
<evidence type="ECO:0000256" key="3">
    <source>
        <dbReference type="ARBA" id="ARBA00022833"/>
    </source>
</evidence>
<dbReference type="AlphaFoldDB" id="A0A9W9WR46"/>
<reference evidence="5" key="2">
    <citation type="journal article" date="2023" name="IMA Fungus">
        <title>Comparative genomic study of the Penicillium genus elucidates a diverse pangenome and 15 lateral gene transfer events.</title>
        <authorList>
            <person name="Petersen C."/>
            <person name="Sorensen T."/>
            <person name="Nielsen M.R."/>
            <person name="Sondergaard T.E."/>
            <person name="Sorensen J.L."/>
            <person name="Fitzpatrick D.A."/>
            <person name="Frisvad J.C."/>
            <person name="Nielsen K.L."/>
        </authorList>
    </citation>
    <scope>NUCLEOTIDE SEQUENCE</scope>
    <source>
        <strain evidence="5">IBT 30728</strain>
    </source>
</reference>
<dbReference type="GeneID" id="81628522"/>
<evidence type="ECO:0000256" key="1">
    <source>
        <dbReference type="ARBA" id="ARBA00022723"/>
    </source>
</evidence>
<keyword evidence="3" id="KW-0862">Zinc</keyword>
<evidence type="ECO:0000313" key="5">
    <source>
        <dbReference type="EMBL" id="KAJ5472108.1"/>
    </source>
</evidence>
<name>A0A9W9WR46_9EURO</name>
<sequence>MSLYDIQNCNKPSVRIYGECTLCNRHLCAKHLEPNYHTCPRWEEEAEYDPAARKAEQDEITTLVDKINIPALISRA</sequence>
<feature type="domain" description="AN1-type" evidence="4">
    <location>
        <begin position="7"/>
        <end position="41"/>
    </location>
</feature>
<dbReference type="Proteomes" id="UP001148312">
    <property type="component" value="Unassembled WGS sequence"/>
</dbReference>
<dbReference type="GO" id="GO:0008270">
    <property type="term" value="F:zinc ion binding"/>
    <property type="evidence" value="ECO:0007669"/>
    <property type="project" value="UniProtKB-KW"/>
</dbReference>
<evidence type="ECO:0000256" key="2">
    <source>
        <dbReference type="ARBA" id="ARBA00022771"/>
    </source>
</evidence>
<dbReference type="Gene3D" id="4.10.1110.10">
    <property type="entry name" value="AN1-like Zinc finger"/>
    <property type="match status" value="1"/>
</dbReference>
<dbReference type="InterPro" id="IPR035896">
    <property type="entry name" value="AN1-like_Znf"/>
</dbReference>
<protein>
    <recommendedName>
        <fullName evidence="4">AN1-type domain-containing protein</fullName>
    </recommendedName>
</protein>
<gene>
    <name evidence="5" type="ORF">N7539_008677</name>
</gene>
<evidence type="ECO:0000313" key="6">
    <source>
        <dbReference type="Proteomes" id="UP001148312"/>
    </source>
</evidence>
<dbReference type="EMBL" id="JAPWDQ010000013">
    <property type="protein sequence ID" value="KAJ5472108.1"/>
    <property type="molecule type" value="Genomic_DNA"/>
</dbReference>
<dbReference type="Pfam" id="PF01428">
    <property type="entry name" value="zf-AN1"/>
    <property type="match status" value="1"/>
</dbReference>
<dbReference type="SUPFAM" id="SSF118310">
    <property type="entry name" value="AN1-like Zinc finger"/>
    <property type="match status" value="1"/>
</dbReference>
<organism evidence="5 6">
    <name type="scientific">Penicillium diatomitis</name>
    <dbReference type="NCBI Taxonomy" id="2819901"/>
    <lineage>
        <taxon>Eukaryota</taxon>
        <taxon>Fungi</taxon>
        <taxon>Dikarya</taxon>
        <taxon>Ascomycota</taxon>
        <taxon>Pezizomycotina</taxon>
        <taxon>Eurotiomycetes</taxon>
        <taxon>Eurotiomycetidae</taxon>
        <taxon>Eurotiales</taxon>
        <taxon>Aspergillaceae</taxon>
        <taxon>Penicillium</taxon>
    </lineage>
</organism>
<dbReference type="InterPro" id="IPR000058">
    <property type="entry name" value="Znf_AN1"/>
</dbReference>
<reference evidence="5" key="1">
    <citation type="submission" date="2022-12" db="EMBL/GenBank/DDBJ databases">
        <authorList>
            <person name="Petersen C."/>
        </authorList>
    </citation>
    <scope>NUCLEOTIDE SEQUENCE</scope>
    <source>
        <strain evidence="5">IBT 30728</strain>
    </source>
</reference>
<keyword evidence="6" id="KW-1185">Reference proteome</keyword>
<accession>A0A9W9WR46</accession>
<comment type="caution">
    <text evidence="5">The sequence shown here is derived from an EMBL/GenBank/DDBJ whole genome shotgun (WGS) entry which is preliminary data.</text>
</comment>
<evidence type="ECO:0000259" key="4">
    <source>
        <dbReference type="Pfam" id="PF01428"/>
    </source>
</evidence>
<dbReference type="RefSeq" id="XP_056786654.1">
    <property type="nucleotide sequence ID" value="XM_056938272.1"/>
</dbReference>